<evidence type="ECO:0000256" key="1">
    <source>
        <dbReference type="ARBA" id="ARBA00001954"/>
    </source>
</evidence>
<accession>A0ABT6XGN4</accession>
<dbReference type="PANTHER" id="PTHR20883">
    <property type="entry name" value="PHYTANOYL-COA DIOXYGENASE DOMAIN CONTAINING 1"/>
    <property type="match status" value="1"/>
</dbReference>
<dbReference type="InterPro" id="IPR008775">
    <property type="entry name" value="Phytyl_CoA_dOase-like"/>
</dbReference>
<protein>
    <submittedName>
        <fullName evidence="2">Phytanoyl-CoA dioxygenase family protein</fullName>
    </submittedName>
</protein>
<comment type="caution">
    <text evidence="2">The sequence shown here is derived from an EMBL/GenBank/DDBJ whole genome shotgun (WGS) entry which is preliminary data.</text>
</comment>
<dbReference type="PANTHER" id="PTHR20883:SF48">
    <property type="entry name" value="ECTOINE DIOXYGENASE"/>
    <property type="match status" value="1"/>
</dbReference>
<organism evidence="2 3">
    <name type="scientific">Lysobacter stagni</name>
    <dbReference type="NCBI Taxonomy" id="3045172"/>
    <lineage>
        <taxon>Bacteria</taxon>
        <taxon>Pseudomonadati</taxon>
        <taxon>Pseudomonadota</taxon>
        <taxon>Gammaproteobacteria</taxon>
        <taxon>Lysobacterales</taxon>
        <taxon>Lysobacteraceae</taxon>
        <taxon>Lysobacter</taxon>
    </lineage>
</organism>
<proteinExistence type="predicted"/>
<keyword evidence="3" id="KW-1185">Reference proteome</keyword>
<name>A0ABT6XGN4_9GAMM</name>
<dbReference type="Pfam" id="PF05721">
    <property type="entry name" value="PhyH"/>
    <property type="match status" value="1"/>
</dbReference>
<dbReference type="EMBL" id="JASGBI010000001">
    <property type="protein sequence ID" value="MDI9239322.1"/>
    <property type="molecule type" value="Genomic_DNA"/>
</dbReference>
<dbReference type="GO" id="GO:0051213">
    <property type="term" value="F:dioxygenase activity"/>
    <property type="evidence" value="ECO:0007669"/>
    <property type="project" value="UniProtKB-KW"/>
</dbReference>
<dbReference type="Proteomes" id="UP001321580">
    <property type="component" value="Unassembled WGS sequence"/>
</dbReference>
<keyword evidence="2" id="KW-0560">Oxidoreductase</keyword>
<sequence length="284" mass="31918">MDVQNAYSTLMEQGYVVVRGAVPSHLCDEVNRDVSRFKDRNPKAVQRNMDDHARLYRVANLHLAVDALTRLLTDNRAIDVCDRFFGEPTALYTSLYYERGSEQDLHRDTPVFATNPAERYLGVWVALDDVDDDNGPLQVVAGSHALAPIDVAAMRRAVFGDGPIAAQSPEGWTAYQAAVRAQCDQAGLSAVAVHVAKGDVIIWHPQLFHGGAPHRSERSRRSLVMHVTPKGTPVGHQDVFFEPSKARTKAGWGYYRRGSRDIARFRHVDFGHEYTVRTWWLRKP</sequence>
<dbReference type="RefSeq" id="WP_283212720.1">
    <property type="nucleotide sequence ID" value="NZ_JASGBI010000001.1"/>
</dbReference>
<evidence type="ECO:0000313" key="3">
    <source>
        <dbReference type="Proteomes" id="UP001321580"/>
    </source>
</evidence>
<evidence type="ECO:0000313" key="2">
    <source>
        <dbReference type="EMBL" id="MDI9239322.1"/>
    </source>
</evidence>
<reference evidence="2 3" key="1">
    <citation type="submission" date="2023-05" db="EMBL/GenBank/DDBJ databases">
        <title>Lysobacter sp. strain LF1 Genome sequencing and assembly.</title>
        <authorList>
            <person name="Jung Y."/>
        </authorList>
    </citation>
    <scope>NUCLEOTIDE SEQUENCE [LARGE SCALE GENOMIC DNA]</scope>
    <source>
        <strain evidence="2 3">LF1</strain>
    </source>
</reference>
<keyword evidence="2" id="KW-0223">Dioxygenase</keyword>
<dbReference type="SUPFAM" id="SSF51197">
    <property type="entry name" value="Clavaminate synthase-like"/>
    <property type="match status" value="1"/>
</dbReference>
<comment type="cofactor">
    <cofactor evidence="1">
        <name>Fe(2+)</name>
        <dbReference type="ChEBI" id="CHEBI:29033"/>
    </cofactor>
</comment>
<dbReference type="Gene3D" id="2.60.120.620">
    <property type="entry name" value="q2cbj1_9rhob like domain"/>
    <property type="match status" value="1"/>
</dbReference>
<gene>
    <name evidence="2" type="ORF">QLQ15_10400</name>
</gene>